<feature type="region of interest" description="Disordered" evidence="1">
    <location>
        <begin position="85"/>
        <end position="117"/>
    </location>
</feature>
<comment type="caution">
    <text evidence="2">The sequence shown here is derived from an EMBL/GenBank/DDBJ whole genome shotgun (WGS) entry which is preliminary data.</text>
</comment>
<sequence>MHDGSSATDTCKFHALVITIEGLITREVNCSENNQRTLPTLTPDLFNSAAPVSSLQPDLRGTGRLQESTLELKETTSAHISLTSAIAASTENKPPGKEKTSSRRNMHRGNPETIFKG</sequence>
<proteinExistence type="predicted"/>
<protein>
    <submittedName>
        <fullName evidence="2">Uncharacterized protein</fullName>
    </submittedName>
</protein>
<gene>
    <name evidence="2" type="ORF">RRG08_021198</name>
</gene>
<evidence type="ECO:0000256" key="1">
    <source>
        <dbReference type="SAM" id="MobiDB-lite"/>
    </source>
</evidence>
<accession>A0AAE0YP79</accession>
<keyword evidence="3" id="KW-1185">Reference proteome</keyword>
<evidence type="ECO:0000313" key="2">
    <source>
        <dbReference type="EMBL" id="KAK3752954.1"/>
    </source>
</evidence>
<dbReference type="AlphaFoldDB" id="A0AAE0YP79"/>
<dbReference type="EMBL" id="JAWDGP010005730">
    <property type="protein sequence ID" value="KAK3752954.1"/>
    <property type="molecule type" value="Genomic_DNA"/>
</dbReference>
<evidence type="ECO:0000313" key="3">
    <source>
        <dbReference type="Proteomes" id="UP001283361"/>
    </source>
</evidence>
<name>A0AAE0YP79_9GAST</name>
<reference evidence="2" key="1">
    <citation type="journal article" date="2023" name="G3 (Bethesda)">
        <title>A reference genome for the long-term kleptoplast-retaining sea slug Elysia crispata morphotype clarki.</title>
        <authorList>
            <person name="Eastman K.E."/>
            <person name="Pendleton A.L."/>
            <person name="Shaikh M.A."/>
            <person name="Suttiyut T."/>
            <person name="Ogas R."/>
            <person name="Tomko P."/>
            <person name="Gavelis G."/>
            <person name="Widhalm J.R."/>
            <person name="Wisecaver J.H."/>
        </authorList>
    </citation>
    <scope>NUCLEOTIDE SEQUENCE</scope>
    <source>
        <strain evidence="2">ECLA1</strain>
    </source>
</reference>
<dbReference type="Proteomes" id="UP001283361">
    <property type="component" value="Unassembled WGS sequence"/>
</dbReference>
<organism evidence="2 3">
    <name type="scientific">Elysia crispata</name>
    <name type="common">lettuce slug</name>
    <dbReference type="NCBI Taxonomy" id="231223"/>
    <lineage>
        <taxon>Eukaryota</taxon>
        <taxon>Metazoa</taxon>
        <taxon>Spiralia</taxon>
        <taxon>Lophotrochozoa</taxon>
        <taxon>Mollusca</taxon>
        <taxon>Gastropoda</taxon>
        <taxon>Heterobranchia</taxon>
        <taxon>Euthyneura</taxon>
        <taxon>Panpulmonata</taxon>
        <taxon>Sacoglossa</taxon>
        <taxon>Placobranchoidea</taxon>
        <taxon>Plakobranchidae</taxon>
        <taxon>Elysia</taxon>
    </lineage>
</organism>